<organism evidence="1 2">
    <name type="scientific">Enterococcus avium</name>
    <name type="common">Streptococcus avium</name>
    <dbReference type="NCBI Taxonomy" id="33945"/>
    <lineage>
        <taxon>Bacteria</taxon>
        <taxon>Bacillati</taxon>
        <taxon>Bacillota</taxon>
        <taxon>Bacilli</taxon>
        <taxon>Lactobacillales</taxon>
        <taxon>Enterococcaceae</taxon>
        <taxon>Enterococcus</taxon>
    </lineage>
</organism>
<dbReference type="RefSeq" id="WP_102873144.1">
    <property type="nucleotide sequence ID" value="NZ_JBEFOY010000056.1"/>
</dbReference>
<reference evidence="1 2" key="1">
    <citation type="submission" date="2018-12" db="EMBL/GenBank/DDBJ databases">
        <title>A novel vanA-carrying plasmid in a clinical isolate of Enterococcus avium.</title>
        <authorList>
            <person name="Bernasconi O.J."/>
            <person name="Luzzaro F."/>
            <person name="Endimiani A."/>
        </authorList>
    </citation>
    <scope>NUCLEOTIDE SEQUENCE [LARGE SCALE GENOMIC DNA]</scope>
    <source>
        <strain evidence="1 2">LC0559/18</strain>
    </source>
</reference>
<comment type="caution">
    <text evidence="1">The sequence shown here is derived from an EMBL/GenBank/DDBJ whole genome shotgun (WGS) entry which is preliminary data.</text>
</comment>
<dbReference type="Proteomes" id="UP000288388">
    <property type="component" value="Unassembled WGS sequence"/>
</dbReference>
<gene>
    <name evidence="1" type="ORF">EK398_18165</name>
</gene>
<accession>A0A437UFV8</accession>
<sequence length="111" mass="13068">MVNRLMIFELIVLFHGLDNDIQNKKVDAMGNFDVNSGGKEEFIFSLEVLNELRNLTVHYRLVSRYRTASSLSIVNSLIQRLSLKPKTTNKVIPFYNSRPRKVLYQRCYKYH</sequence>
<evidence type="ECO:0008006" key="3">
    <source>
        <dbReference type="Google" id="ProtNLM"/>
    </source>
</evidence>
<dbReference type="EMBL" id="RYZS01000002">
    <property type="protein sequence ID" value="RVU92449.1"/>
    <property type="molecule type" value="Genomic_DNA"/>
</dbReference>
<protein>
    <recommendedName>
        <fullName evidence="3">Abi family protein</fullName>
    </recommendedName>
</protein>
<name>A0A437UFV8_ENTAV</name>
<proteinExistence type="predicted"/>
<evidence type="ECO:0000313" key="2">
    <source>
        <dbReference type="Proteomes" id="UP000288388"/>
    </source>
</evidence>
<dbReference type="AlphaFoldDB" id="A0A437UFV8"/>
<evidence type="ECO:0000313" key="1">
    <source>
        <dbReference type="EMBL" id="RVU92449.1"/>
    </source>
</evidence>